<name>A0ABP2EAM0_YERMW</name>
<comment type="caution">
    <text evidence="1">The sequence shown here is derived from an EMBL/GenBank/DDBJ whole genome shotgun (WGS) entry which is preliminary data.</text>
</comment>
<protein>
    <submittedName>
        <fullName evidence="1">Uncharacterized protein</fullName>
    </submittedName>
</protein>
<keyword evidence="2" id="KW-1185">Reference proteome</keyword>
<dbReference type="Proteomes" id="UP000003027">
    <property type="component" value="Unassembled WGS sequence"/>
</dbReference>
<dbReference type="EMBL" id="AALD02000038">
    <property type="protein sequence ID" value="EEQ09467.1"/>
    <property type="molecule type" value="Genomic_DNA"/>
</dbReference>
<reference evidence="1" key="1">
    <citation type="submission" date="2008-12" db="EMBL/GenBank/DDBJ databases">
        <title>Annotation of the Yersinia mollaretii ATCC 43969 genome.</title>
        <authorList>
            <person name="Read T.D."/>
            <person name="Akmal A."/>
            <person name="Bishop-Lilly K."/>
            <person name="Chen P.E."/>
            <person name="Cook C."/>
            <person name="Kiley M.P."/>
            <person name="Lentz S."/>
            <person name="Mateczun A."/>
            <person name="Nagarajan N."/>
            <person name="Nolan N."/>
            <person name="Osborne B.I."/>
            <person name="Pop M."/>
            <person name="Sozhamannan S."/>
            <person name="Stewart A.C."/>
            <person name="Sulakvelidze A."/>
            <person name="Thomason B."/>
            <person name="Willner K."/>
            <person name="Zwick M.E."/>
        </authorList>
    </citation>
    <scope>NUCLEOTIDE SEQUENCE [LARGE SCALE GENOMIC DNA]</scope>
    <source>
        <strain evidence="1">ATCC 43969</strain>
    </source>
</reference>
<proteinExistence type="predicted"/>
<evidence type="ECO:0000313" key="2">
    <source>
        <dbReference type="Proteomes" id="UP000003027"/>
    </source>
</evidence>
<organism evidence="1 2">
    <name type="scientific">Yersinia mollaretii (strain ATCC 43969 / DSM 18520 / CIP 103324 / CNY 7263 / WAIP 204)</name>
    <dbReference type="NCBI Taxonomy" id="349967"/>
    <lineage>
        <taxon>Bacteria</taxon>
        <taxon>Pseudomonadati</taxon>
        <taxon>Pseudomonadota</taxon>
        <taxon>Gammaproteobacteria</taxon>
        <taxon>Enterobacterales</taxon>
        <taxon>Yersiniaceae</taxon>
        <taxon>Yersinia</taxon>
    </lineage>
</organism>
<sequence>MTTMTKTAEWQENQPGWGFSAQLTHSHSAKLRSFCASR</sequence>
<evidence type="ECO:0000313" key="1">
    <source>
        <dbReference type="EMBL" id="EEQ09467.1"/>
    </source>
</evidence>
<gene>
    <name evidence="1" type="ORF">ymoll0001_9460</name>
</gene>
<accession>A0ABP2EAM0</accession>